<dbReference type="AlphaFoldDB" id="A0AAP9NRU2"/>
<accession>A0AAP9NRU2</accession>
<organism evidence="1 2">
    <name type="scientific">Vreelandella titanicae</name>
    <dbReference type="NCBI Taxonomy" id="664683"/>
    <lineage>
        <taxon>Bacteria</taxon>
        <taxon>Pseudomonadati</taxon>
        <taxon>Pseudomonadota</taxon>
        <taxon>Gammaproteobacteria</taxon>
        <taxon>Oceanospirillales</taxon>
        <taxon>Halomonadaceae</taxon>
        <taxon>Vreelandella</taxon>
    </lineage>
</organism>
<dbReference type="Proteomes" id="UP000509761">
    <property type="component" value="Chromosome"/>
</dbReference>
<evidence type="ECO:0000313" key="2">
    <source>
        <dbReference type="Proteomes" id="UP000509761"/>
    </source>
</evidence>
<dbReference type="EMBL" id="CP054580">
    <property type="protein sequence ID" value="QKS27135.1"/>
    <property type="molecule type" value="Genomic_DNA"/>
</dbReference>
<sequence>MRKICEEFYPNHSRGHCEDELARRIDGSGRYDEMNSVD</sequence>
<gene>
    <name evidence="1" type="ORF">FX987_04956</name>
</gene>
<name>A0AAP9NRU2_9GAMM</name>
<keyword evidence="2" id="KW-1185">Reference proteome</keyword>
<reference evidence="1 2" key="1">
    <citation type="submission" date="2019-12" db="EMBL/GenBank/DDBJ databases">
        <title>Genome sequencing and assembly of endphytes of Porphyra tenera.</title>
        <authorList>
            <person name="Park J.M."/>
            <person name="Shin R."/>
            <person name="Jo S.H."/>
        </authorList>
    </citation>
    <scope>NUCLEOTIDE SEQUENCE [LARGE SCALE GENOMIC DNA]</scope>
    <source>
        <strain evidence="1 2">GPM3</strain>
    </source>
</reference>
<protein>
    <submittedName>
        <fullName evidence="1">Uncharacterized protein</fullName>
    </submittedName>
</protein>
<proteinExistence type="predicted"/>
<evidence type="ECO:0000313" key="1">
    <source>
        <dbReference type="EMBL" id="QKS27135.1"/>
    </source>
</evidence>